<name>A0A345P6H8_9GAMM</name>
<dbReference type="OrthoDB" id="6717498at2"/>
<dbReference type="EMBL" id="CP031222">
    <property type="protein sequence ID" value="AXI02887.1"/>
    <property type="molecule type" value="Genomic_DNA"/>
</dbReference>
<keyword evidence="2" id="KW-0732">Signal</keyword>
<protein>
    <submittedName>
        <fullName evidence="3">Uncharacterized protein</fullName>
    </submittedName>
</protein>
<feature type="region of interest" description="Disordered" evidence="1">
    <location>
        <begin position="114"/>
        <end position="134"/>
    </location>
</feature>
<organism evidence="3 4">
    <name type="scientific">Aquirhabdus parva</name>
    <dbReference type="NCBI Taxonomy" id="2283318"/>
    <lineage>
        <taxon>Bacteria</taxon>
        <taxon>Pseudomonadati</taxon>
        <taxon>Pseudomonadota</taxon>
        <taxon>Gammaproteobacteria</taxon>
        <taxon>Moraxellales</taxon>
        <taxon>Moraxellaceae</taxon>
        <taxon>Aquirhabdus</taxon>
    </lineage>
</organism>
<sequence length="134" mass="13826">MLATTKIAMAAAMSGLLMTAAQAAPKKDAGAKDAGPVDIQTVMIQRCTSEATSAKITDAKSAQKVCSCTIGVQANNLKLGEFWAIQSLAMSGKDPRSLPALQRIQPQLDKCREGVTFNTPTAPAADAAPAPAKP</sequence>
<gene>
    <name evidence="3" type="ORF">HYN46_08580</name>
</gene>
<dbReference type="AlphaFoldDB" id="A0A345P6H8"/>
<dbReference type="Proteomes" id="UP000253940">
    <property type="component" value="Chromosome"/>
</dbReference>
<evidence type="ECO:0000256" key="1">
    <source>
        <dbReference type="SAM" id="MobiDB-lite"/>
    </source>
</evidence>
<feature type="compositionally biased region" description="Low complexity" evidence="1">
    <location>
        <begin position="120"/>
        <end position="134"/>
    </location>
</feature>
<keyword evidence="4" id="KW-1185">Reference proteome</keyword>
<reference evidence="3 4" key="1">
    <citation type="submission" date="2018-07" db="EMBL/GenBank/DDBJ databases">
        <title>Genome sequencing of Moraxellaceae gen. HYN0046.</title>
        <authorList>
            <person name="Kim M."/>
            <person name="Yi H."/>
        </authorList>
    </citation>
    <scope>NUCLEOTIDE SEQUENCE [LARGE SCALE GENOMIC DNA]</scope>
    <source>
        <strain evidence="3 4">HYN0046</strain>
    </source>
</reference>
<dbReference type="KEGG" id="mbah:HYN46_08580"/>
<evidence type="ECO:0000313" key="3">
    <source>
        <dbReference type="EMBL" id="AXI02887.1"/>
    </source>
</evidence>
<dbReference type="RefSeq" id="WP_114898997.1">
    <property type="nucleotide sequence ID" value="NZ_CP031222.1"/>
</dbReference>
<feature type="chain" id="PRO_5017046497" evidence="2">
    <location>
        <begin position="24"/>
        <end position="134"/>
    </location>
</feature>
<proteinExistence type="predicted"/>
<evidence type="ECO:0000256" key="2">
    <source>
        <dbReference type="SAM" id="SignalP"/>
    </source>
</evidence>
<evidence type="ECO:0000313" key="4">
    <source>
        <dbReference type="Proteomes" id="UP000253940"/>
    </source>
</evidence>
<accession>A0A345P6H8</accession>
<feature type="signal peptide" evidence="2">
    <location>
        <begin position="1"/>
        <end position="23"/>
    </location>
</feature>